<protein>
    <submittedName>
        <fullName evidence="1">Uncharacterized protein</fullName>
    </submittedName>
</protein>
<organism evidence="1 2">
    <name type="scientific">Phascolomyces articulosus</name>
    <dbReference type="NCBI Taxonomy" id="60185"/>
    <lineage>
        <taxon>Eukaryota</taxon>
        <taxon>Fungi</taxon>
        <taxon>Fungi incertae sedis</taxon>
        <taxon>Mucoromycota</taxon>
        <taxon>Mucoromycotina</taxon>
        <taxon>Mucoromycetes</taxon>
        <taxon>Mucorales</taxon>
        <taxon>Lichtheimiaceae</taxon>
        <taxon>Phascolomyces</taxon>
    </lineage>
</organism>
<evidence type="ECO:0000313" key="2">
    <source>
        <dbReference type="Proteomes" id="UP001209540"/>
    </source>
</evidence>
<reference evidence="1" key="1">
    <citation type="journal article" date="2022" name="IScience">
        <title>Evolution of zygomycete secretomes and the origins of terrestrial fungal ecologies.</title>
        <authorList>
            <person name="Chang Y."/>
            <person name="Wang Y."/>
            <person name="Mondo S."/>
            <person name="Ahrendt S."/>
            <person name="Andreopoulos W."/>
            <person name="Barry K."/>
            <person name="Beard J."/>
            <person name="Benny G.L."/>
            <person name="Blankenship S."/>
            <person name="Bonito G."/>
            <person name="Cuomo C."/>
            <person name="Desiro A."/>
            <person name="Gervers K.A."/>
            <person name="Hundley H."/>
            <person name="Kuo A."/>
            <person name="LaButti K."/>
            <person name="Lang B.F."/>
            <person name="Lipzen A."/>
            <person name="O'Donnell K."/>
            <person name="Pangilinan J."/>
            <person name="Reynolds N."/>
            <person name="Sandor L."/>
            <person name="Smith M.E."/>
            <person name="Tsang A."/>
            <person name="Grigoriev I.V."/>
            <person name="Stajich J.E."/>
            <person name="Spatafora J.W."/>
        </authorList>
    </citation>
    <scope>NUCLEOTIDE SEQUENCE</scope>
    <source>
        <strain evidence="1">RSA 2281</strain>
    </source>
</reference>
<gene>
    <name evidence="1" type="ORF">BDA99DRAFT_560163</name>
</gene>
<dbReference type="EMBL" id="JAIXMP010000014">
    <property type="protein sequence ID" value="KAI9262314.1"/>
    <property type="molecule type" value="Genomic_DNA"/>
</dbReference>
<comment type="caution">
    <text evidence="1">The sequence shown here is derived from an EMBL/GenBank/DDBJ whole genome shotgun (WGS) entry which is preliminary data.</text>
</comment>
<keyword evidence="2" id="KW-1185">Reference proteome</keyword>
<sequence length="110" mass="12540">MVTFGFEFKNIIFGGNNNNDQQDGGNELFGMAESKRQRRSDLFNTFVEDCKGYICESSLITTTTNMGQEQEQDIIIQCVDKPIDCPCPHPLENKQYIGDWYACVRTRTGL</sequence>
<evidence type="ECO:0000313" key="1">
    <source>
        <dbReference type="EMBL" id="KAI9262314.1"/>
    </source>
</evidence>
<reference evidence="1" key="2">
    <citation type="submission" date="2023-02" db="EMBL/GenBank/DDBJ databases">
        <authorList>
            <consortium name="DOE Joint Genome Institute"/>
            <person name="Mondo S.J."/>
            <person name="Chang Y."/>
            <person name="Wang Y."/>
            <person name="Ahrendt S."/>
            <person name="Andreopoulos W."/>
            <person name="Barry K."/>
            <person name="Beard J."/>
            <person name="Benny G.L."/>
            <person name="Blankenship S."/>
            <person name="Bonito G."/>
            <person name="Cuomo C."/>
            <person name="Desiro A."/>
            <person name="Gervers K.A."/>
            <person name="Hundley H."/>
            <person name="Kuo A."/>
            <person name="LaButti K."/>
            <person name="Lang B.F."/>
            <person name="Lipzen A."/>
            <person name="O'Donnell K."/>
            <person name="Pangilinan J."/>
            <person name="Reynolds N."/>
            <person name="Sandor L."/>
            <person name="Smith M.W."/>
            <person name="Tsang A."/>
            <person name="Grigoriev I.V."/>
            <person name="Stajich J.E."/>
            <person name="Spatafora J.W."/>
        </authorList>
    </citation>
    <scope>NUCLEOTIDE SEQUENCE</scope>
    <source>
        <strain evidence="1">RSA 2281</strain>
    </source>
</reference>
<dbReference type="AlphaFoldDB" id="A0AAD5KCX8"/>
<dbReference type="Proteomes" id="UP001209540">
    <property type="component" value="Unassembled WGS sequence"/>
</dbReference>
<accession>A0AAD5KCX8</accession>
<name>A0AAD5KCX8_9FUNG</name>
<proteinExistence type="predicted"/>